<evidence type="ECO:0000256" key="1">
    <source>
        <dbReference type="SAM" id="MobiDB-lite"/>
    </source>
</evidence>
<feature type="compositionally biased region" description="Basic and acidic residues" evidence="1">
    <location>
        <begin position="374"/>
        <end position="384"/>
    </location>
</feature>
<feature type="compositionally biased region" description="Low complexity" evidence="1">
    <location>
        <begin position="278"/>
        <end position="295"/>
    </location>
</feature>
<feature type="signal peptide" evidence="2">
    <location>
        <begin position="1"/>
        <end position="18"/>
    </location>
</feature>
<feature type="compositionally biased region" description="Gly residues" evidence="1">
    <location>
        <begin position="666"/>
        <end position="683"/>
    </location>
</feature>
<organism evidence="3 4">
    <name type="scientific">Diabrotica balteata</name>
    <name type="common">Banded cucumber beetle</name>
    <dbReference type="NCBI Taxonomy" id="107213"/>
    <lineage>
        <taxon>Eukaryota</taxon>
        <taxon>Metazoa</taxon>
        <taxon>Ecdysozoa</taxon>
        <taxon>Arthropoda</taxon>
        <taxon>Hexapoda</taxon>
        <taxon>Insecta</taxon>
        <taxon>Pterygota</taxon>
        <taxon>Neoptera</taxon>
        <taxon>Endopterygota</taxon>
        <taxon>Coleoptera</taxon>
        <taxon>Polyphaga</taxon>
        <taxon>Cucujiformia</taxon>
        <taxon>Chrysomeloidea</taxon>
        <taxon>Chrysomelidae</taxon>
        <taxon>Galerucinae</taxon>
        <taxon>Diabroticina</taxon>
        <taxon>Diabroticites</taxon>
        <taxon>Diabrotica</taxon>
    </lineage>
</organism>
<dbReference type="OrthoDB" id="10541739at2759"/>
<feature type="region of interest" description="Disordered" evidence="1">
    <location>
        <begin position="278"/>
        <end position="343"/>
    </location>
</feature>
<reference evidence="3" key="1">
    <citation type="submission" date="2022-01" db="EMBL/GenBank/DDBJ databases">
        <authorList>
            <person name="King R."/>
        </authorList>
    </citation>
    <scope>NUCLEOTIDE SEQUENCE</scope>
</reference>
<evidence type="ECO:0000313" key="4">
    <source>
        <dbReference type="Proteomes" id="UP001153709"/>
    </source>
</evidence>
<dbReference type="Proteomes" id="UP001153709">
    <property type="component" value="Chromosome 3"/>
</dbReference>
<accession>A0A9N9XB40</accession>
<feature type="compositionally biased region" description="Low complexity" evidence="1">
    <location>
        <begin position="313"/>
        <end position="328"/>
    </location>
</feature>
<protein>
    <recommendedName>
        <fullName evidence="5">Filaggrin-2-like</fullName>
    </recommendedName>
</protein>
<evidence type="ECO:0008006" key="5">
    <source>
        <dbReference type="Google" id="ProtNLM"/>
    </source>
</evidence>
<feature type="compositionally biased region" description="Polar residues" evidence="1">
    <location>
        <begin position="303"/>
        <end position="312"/>
    </location>
</feature>
<name>A0A9N9XB40_DIABA</name>
<feature type="region of interest" description="Disordered" evidence="1">
    <location>
        <begin position="146"/>
        <end position="165"/>
    </location>
</feature>
<evidence type="ECO:0000256" key="2">
    <source>
        <dbReference type="SAM" id="SignalP"/>
    </source>
</evidence>
<feature type="chain" id="PRO_5040337857" description="Filaggrin-2-like" evidence="2">
    <location>
        <begin position="19"/>
        <end position="717"/>
    </location>
</feature>
<feature type="compositionally biased region" description="Polar residues" evidence="1">
    <location>
        <begin position="147"/>
        <end position="162"/>
    </location>
</feature>
<gene>
    <name evidence="3" type="ORF">DIABBA_LOCUS5599</name>
</gene>
<feature type="region of interest" description="Disordered" evidence="1">
    <location>
        <begin position="108"/>
        <end position="135"/>
    </location>
</feature>
<feature type="region of interest" description="Disordered" evidence="1">
    <location>
        <begin position="362"/>
        <end position="442"/>
    </location>
</feature>
<feature type="region of interest" description="Disordered" evidence="1">
    <location>
        <begin position="478"/>
        <end position="535"/>
    </location>
</feature>
<feature type="compositionally biased region" description="Low complexity" evidence="1">
    <location>
        <begin position="412"/>
        <end position="423"/>
    </location>
</feature>
<keyword evidence="4" id="KW-1185">Reference proteome</keyword>
<feature type="compositionally biased region" description="Polar residues" evidence="1">
    <location>
        <begin position="362"/>
        <end position="373"/>
    </location>
</feature>
<feature type="region of interest" description="Disordered" evidence="1">
    <location>
        <begin position="601"/>
        <end position="683"/>
    </location>
</feature>
<keyword evidence="2" id="KW-0732">Signal</keyword>
<dbReference type="EMBL" id="OU898278">
    <property type="protein sequence ID" value="CAG9832063.1"/>
    <property type="molecule type" value="Genomic_DNA"/>
</dbReference>
<proteinExistence type="predicted"/>
<sequence>MFAFKIFLLVFSSSGILAHQYGASKAETKGGLNLGIGLGLEGSGHDANSQTNGLPGIGAHVKANVDIAGMHLGYDEGVDLGGSKGIALTKQVDVAGHKVGVEQNEINLGQKTGNQPGQGIDGQGGGHSSTLQGDLSGKTEGAVILTTDGSQRTQTKSQNTKGLPNLGDILLGSGINTGSQDHGATNTNQDGVFKAISGIFGKDKQEGQRGDADTHTGKPTNLGLDGVKSIDLTKTVNGIFGIDNQESHTGSGNIHRTTGIEGKATNIDTNQLHTNSYGLDSYGGSSGTTRGNSNGKNLDIGHQYNSLGQHTQGSGSYSGSSSHSWSNSERLHSHKSGSSKDSSLHFGNRPFFDDHSAEDSEIITSGTGHSTKTVIHDHGRDHSHASGNSRGNSLHFGNRPFFDDHSAEDSEVIVSGSSHSSKSTTHDQGRGHSHVSSNSRGSVVHFGNRPFFDDHSAEDSEIITSGSAHSTKTIIHDHGRDHSHASGNSRGNSLHFGNRPFHDDHSAEDSEMIGVGTSHRSNNHRHDISTGHGVGLNSAISGKQETGESYGTGHSSGGHVHKIINVIEVERNHRDYGSHHSSSGEYVHRITDGINIDRDHRGHGSGHSSVVESGHTGGLGLGLAGSHRSGGSHESGGEYSHGIGLGIGIGSNHRDVDDFGSSSGTGSHGQGVDGHVVVGGYGTGPSDRGAGAGIGLGIGIKGGQHTSSGYGHSSYSG</sequence>
<dbReference type="AlphaFoldDB" id="A0A9N9XB40"/>
<evidence type="ECO:0000313" key="3">
    <source>
        <dbReference type="EMBL" id="CAG9832063.1"/>
    </source>
</evidence>